<gene>
    <name evidence="1" type="ORF">K234311028_14310</name>
</gene>
<dbReference type="Pfam" id="PF09700">
    <property type="entry name" value="Cas_Cmr3"/>
    <property type="match status" value="1"/>
</dbReference>
<proteinExistence type="predicted"/>
<name>A0ABC8EE97_CLOTA</name>
<reference evidence="1 2" key="1">
    <citation type="submission" date="2022-09" db="EMBL/GenBank/DDBJ databases">
        <title>complete genome sequences of Clostridium tetani str. KHSU-234311-028 isolated from soil.</title>
        <authorList>
            <person name="Sekizuka T."/>
            <person name="Shitada C."/>
            <person name="Takahashi M."/>
            <person name="Kuroda M."/>
        </authorList>
    </citation>
    <scope>NUCLEOTIDE SEQUENCE [LARGE SCALE GENOMIC DNA]</scope>
    <source>
        <strain evidence="1 2">KHSU-234311-028</strain>
    </source>
</reference>
<dbReference type="EMBL" id="AP026818">
    <property type="protein sequence ID" value="BDR81185.1"/>
    <property type="molecule type" value="Genomic_DNA"/>
</dbReference>
<sequence length="369" mass="43480">MEFNLIKIKPCDNTFFGDGNQFDFDISRIMKSKNTPYPSVFFGAIFTAILTYNDDFRKSFFENLKYDHEDILEIGQVYLFNEKDNEIYIKAPMDLFMDFKGDIDFGKFKKEDNRLNSLSYNYILINPKDKEYKRLRNMYINIKNIYDSYLKKQRLRIKLKSEDEIFIKNYKVGIGINKKTKNIEEGKLYKIEQTEFMNNSWSYIVEYKIKKDYLKDSISYNEIEIKDLNKGYLKLGGENKACKFESIDNKEIKKFNLKKEQPLINKTYKIIFTSDAYFNDSINKVFKDLGIKILGLSNDKPIYIGGYDMQKKGSAKKGSVRTMYKGYSAGTVILARVTDDYNQDIDIYEVLKNNNVKGFNNLVIIQEDL</sequence>
<dbReference type="Gene3D" id="3.30.70.2940">
    <property type="match status" value="1"/>
</dbReference>
<evidence type="ECO:0000313" key="2">
    <source>
        <dbReference type="Proteomes" id="UP001321763"/>
    </source>
</evidence>
<organism evidence="1 2">
    <name type="scientific">Clostridium tetani</name>
    <dbReference type="NCBI Taxonomy" id="1513"/>
    <lineage>
        <taxon>Bacteria</taxon>
        <taxon>Bacillati</taxon>
        <taxon>Bacillota</taxon>
        <taxon>Clostridia</taxon>
        <taxon>Eubacteriales</taxon>
        <taxon>Clostridiaceae</taxon>
        <taxon>Clostridium</taxon>
    </lineage>
</organism>
<dbReference type="AlphaFoldDB" id="A0ABC8EE97"/>
<dbReference type="Proteomes" id="UP001321763">
    <property type="component" value="Chromosome"/>
</dbReference>
<protein>
    <recommendedName>
        <fullName evidence="3">CRISPR-associated protein Cmr3</fullName>
    </recommendedName>
</protein>
<dbReference type="RefSeq" id="WP_317724318.1">
    <property type="nucleotide sequence ID" value="NZ_AP026818.1"/>
</dbReference>
<evidence type="ECO:0000313" key="1">
    <source>
        <dbReference type="EMBL" id="BDR81185.1"/>
    </source>
</evidence>
<dbReference type="InterPro" id="IPR019117">
    <property type="entry name" value="CRISPR-assoc_protein_Cmr3"/>
</dbReference>
<evidence type="ECO:0008006" key="3">
    <source>
        <dbReference type="Google" id="ProtNLM"/>
    </source>
</evidence>
<accession>A0ABC8EE97</accession>